<feature type="region of interest" description="Disordered" evidence="1">
    <location>
        <begin position="1"/>
        <end position="156"/>
    </location>
</feature>
<feature type="compositionally biased region" description="Basic and acidic residues" evidence="1">
    <location>
        <begin position="1"/>
        <end position="31"/>
    </location>
</feature>
<evidence type="ECO:0000313" key="2">
    <source>
        <dbReference type="EMBL" id="KGM08312.1"/>
    </source>
</evidence>
<feature type="compositionally biased region" description="Basic and acidic residues" evidence="1">
    <location>
        <begin position="135"/>
        <end position="150"/>
    </location>
</feature>
<proteinExistence type="predicted"/>
<keyword evidence="3" id="KW-1185">Reference proteome</keyword>
<name>A0A0A0BKX6_9CELL</name>
<accession>A0A0A0BKX6</accession>
<gene>
    <name evidence="2" type="ORF">N868_11215</name>
</gene>
<evidence type="ECO:0000256" key="1">
    <source>
        <dbReference type="SAM" id="MobiDB-lite"/>
    </source>
</evidence>
<organism evidence="2 3">
    <name type="scientific">Cellulomonas carbonis T26</name>
    <dbReference type="NCBI Taxonomy" id="947969"/>
    <lineage>
        <taxon>Bacteria</taxon>
        <taxon>Bacillati</taxon>
        <taxon>Actinomycetota</taxon>
        <taxon>Actinomycetes</taxon>
        <taxon>Micrococcales</taxon>
        <taxon>Cellulomonadaceae</taxon>
        <taxon>Cellulomonas</taxon>
    </lineage>
</organism>
<dbReference type="EMBL" id="AXCY01000350">
    <property type="protein sequence ID" value="KGM08312.1"/>
    <property type="molecule type" value="Genomic_DNA"/>
</dbReference>
<protein>
    <submittedName>
        <fullName evidence="2">Uncharacterized protein</fullName>
    </submittedName>
</protein>
<evidence type="ECO:0000313" key="3">
    <source>
        <dbReference type="Proteomes" id="UP000029839"/>
    </source>
</evidence>
<reference evidence="2 3" key="1">
    <citation type="submission" date="2013-08" db="EMBL/GenBank/DDBJ databases">
        <title>Genome sequencing of Cellulomonas carbonis T26.</title>
        <authorList>
            <person name="Chen F."/>
            <person name="Li Y."/>
            <person name="Wang G."/>
        </authorList>
    </citation>
    <scope>NUCLEOTIDE SEQUENCE [LARGE SCALE GENOMIC DNA]</scope>
    <source>
        <strain evidence="2 3">T26</strain>
    </source>
</reference>
<reference evidence="2 3" key="2">
    <citation type="journal article" date="2015" name="Stand. Genomic Sci.">
        <title>Draft genome sequence of Cellulomonas carbonis T26(T) and comparative analysis of six Cellulomonas genomes.</title>
        <authorList>
            <person name="Zhuang W."/>
            <person name="Zhang S."/>
            <person name="Xia X."/>
            <person name="Wang G."/>
        </authorList>
    </citation>
    <scope>NUCLEOTIDE SEQUENCE [LARGE SCALE GENOMIC DNA]</scope>
    <source>
        <strain evidence="2 3">T26</strain>
    </source>
</reference>
<sequence>EGVRAQEDERPDEGVRAQEDEHPDEGVRAQQDEVPSEDTQPVEPPPAAAAEAAPPGDERADVPDEAAARGPADVAAPVPTAPEPVVPDPLLSPVMPAQVPEEPEVDDVRWVGPPPDSAAGERPGPPRPSWPSPSARRDLEDTRPVPRLDADAPAAS</sequence>
<feature type="non-terminal residue" evidence="2">
    <location>
        <position position="1"/>
    </location>
</feature>
<feature type="compositionally biased region" description="Low complexity" evidence="1">
    <location>
        <begin position="68"/>
        <end position="78"/>
    </location>
</feature>
<dbReference type="Proteomes" id="UP000029839">
    <property type="component" value="Unassembled WGS sequence"/>
</dbReference>
<feature type="non-terminal residue" evidence="2">
    <location>
        <position position="156"/>
    </location>
</feature>
<comment type="caution">
    <text evidence="2">The sequence shown here is derived from an EMBL/GenBank/DDBJ whole genome shotgun (WGS) entry which is preliminary data.</text>
</comment>
<dbReference type="AlphaFoldDB" id="A0A0A0BKX6"/>